<evidence type="ECO:0000313" key="1">
    <source>
        <dbReference type="EMBL" id="THH05463.1"/>
    </source>
</evidence>
<sequence length="122" mass="13390">MIRAFRGSSSPRLVDFAKTYVTSSTQALHHKNLALGFSSLASHSFRHLSDQYQFHISLMSVGSAFHTSIDMPATPTPPTLSAPTILAVEETLTHLYELAPPAHNLNHSPFLWAPNVELPLAK</sequence>
<reference evidence="1 2" key="1">
    <citation type="submission" date="2019-02" db="EMBL/GenBank/DDBJ databases">
        <title>Genome sequencing of the rare red list fungi Bondarzewia mesenterica.</title>
        <authorList>
            <person name="Buettner E."/>
            <person name="Kellner H."/>
        </authorList>
    </citation>
    <scope>NUCLEOTIDE SEQUENCE [LARGE SCALE GENOMIC DNA]</scope>
    <source>
        <strain evidence="1 2">DSM 108281</strain>
    </source>
</reference>
<name>A0A4V3XCD7_9AGAM</name>
<protein>
    <submittedName>
        <fullName evidence="1">Uncharacterized protein</fullName>
    </submittedName>
</protein>
<gene>
    <name evidence="1" type="ORF">EW146_g9894</name>
</gene>
<accession>A0A4V3XCD7</accession>
<dbReference type="Proteomes" id="UP000310158">
    <property type="component" value="Unassembled WGS sequence"/>
</dbReference>
<proteinExistence type="predicted"/>
<evidence type="ECO:0000313" key="2">
    <source>
        <dbReference type="Proteomes" id="UP000310158"/>
    </source>
</evidence>
<keyword evidence="2" id="KW-1185">Reference proteome</keyword>
<organism evidence="1 2">
    <name type="scientific">Bondarzewia mesenterica</name>
    <dbReference type="NCBI Taxonomy" id="1095465"/>
    <lineage>
        <taxon>Eukaryota</taxon>
        <taxon>Fungi</taxon>
        <taxon>Dikarya</taxon>
        <taxon>Basidiomycota</taxon>
        <taxon>Agaricomycotina</taxon>
        <taxon>Agaricomycetes</taxon>
        <taxon>Russulales</taxon>
        <taxon>Bondarzewiaceae</taxon>
        <taxon>Bondarzewia</taxon>
    </lineage>
</organism>
<dbReference type="EMBL" id="SGPL01001004">
    <property type="protein sequence ID" value="THH05463.1"/>
    <property type="molecule type" value="Genomic_DNA"/>
</dbReference>
<comment type="caution">
    <text evidence="1">The sequence shown here is derived from an EMBL/GenBank/DDBJ whole genome shotgun (WGS) entry which is preliminary data.</text>
</comment>
<dbReference type="AlphaFoldDB" id="A0A4V3XCD7"/>